<feature type="domain" description="ABC transmembrane type-1" evidence="8">
    <location>
        <begin position="30"/>
        <end position="155"/>
    </location>
</feature>
<evidence type="ECO:0000256" key="4">
    <source>
        <dbReference type="ARBA" id="ARBA00022692"/>
    </source>
</evidence>
<feature type="transmembrane region" description="Helical" evidence="7">
    <location>
        <begin position="35"/>
        <end position="55"/>
    </location>
</feature>
<keyword evidence="3" id="KW-1003">Cell membrane</keyword>
<dbReference type="PANTHER" id="PTHR30193:SF37">
    <property type="entry name" value="INNER MEMBRANE ABC TRANSPORTER PERMEASE PROTEIN YCJO"/>
    <property type="match status" value="1"/>
</dbReference>
<reference evidence="9 10" key="1">
    <citation type="journal article" date="2021" name="Sci. Rep.">
        <title>The distribution of antibiotic resistance genes in chicken gut microbiota commensals.</title>
        <authorList>
            <person name="Juricova H."/>
            <person name="Matiasovicova J."/>
            <person name="Kubasova T."/>
            <person name="Cejkova D."/>
            <person name="Rychlik I."/>
        </authorList>
    </citation>
    <scope>NUCLEOTIDE SEQUENCE [LARGE SCALE GENOMIC DNA]</scope>
    <source>
        <strain evidence="9 10">An829</strain>
    </source>
</reference>
<feature type="transmembrane region" description="Helical" evidence="7">
    <location>
        <begin position="67"/>
        <end position="87"/>
    </location>
</feature>
<comment type="subcellular location">
    <subcellularLocation>
        <location evidence="1">Cell membrane</location>
        <topology evidence="1">Multi-pass membrane protein</topology>
    </subcellularLocation>
</comment>
<evidence type="ECO:0000256" key="2">
    <source>
        <dbReference type="ARBA" id="ARBA00022448"/>
    </source>
</evidence>
<dbReference type="InterPro" id="IPR000515">
    <property type="entry name" value="MetI-like"/>
</dbReference>
<dbReference type="InterPro" id="IPR051393">
    <property type="entry name" value="ABC_transporter_permease"/>
</dbReference>
<evidence type="ECO:0000259" key="8">
    <source>
        <dbReference type="PROSITE" id="PS50928"/>
    </source>
</evidence>
<evidence type="ECO:0000256" key="1">
    <source>
        <dbReference type="ARBA" id="ARBA00004651"/>
    </source>
</evidence>
<dbReference type="InterPro" id="IPR035906">
    <property type="entry name" value="MetI-like_sf"/>
</dbReference>
<gene>
    <name evidence="9" type="ORF">H6A60_12455</name>
</gene>
<name>A0ABS2DVC2_9BURK</name>
<evidence type="ECO:0000313" key="10">
    <source>
        <dbReference type="Proteomes" id="UP000715095"/>
    </source>
</evidence>
<proteinExistence type="predicted"/>
<dbReference type="Gene3D" id="1.10.3720.10">
    <property type="entry name" value="MetI-like"/>
    <property type="match status" value="1"/>
</dbReference>
<feature type="non-terminal residue" evidence="9">
    <location>
        <position position="155"/>
    </location>
</feature>
<dbReference type="Proteomes" id="UP000715095">
    <property type="component" value="Unassembled WGS sequence"/>
</dbReference>
<evidence type="ECO:0000256" key="6">
    <source>
        <dbReference type="ARBA" id="ARBA00023136"/>
    </source>
</evidence>
<protein>
    <submittedName>
        <fullName evidence="9">Sugar ABC transporter permease</fullName>
    </submittedName>
</protein>
<dbReference type="PROSITE" id="PS50928">
    <property type="entry name" value="ABC_TM1"/>
    <property type="match status" value="1"/>
</dbReference>
<evidence type="ECO:0000256" key="3">
    <source>
        <dbReference type="ARBA" id="ARBA00022475"/>
    </source>
</evidence>
<accession>A0ABS2DVC2</accession>
<keyword evidence="10" id="KW-1185">Reference proteome</keyword>
<evidence type="ECO:0000313" key="9">
    <source>
        <dbReference type="EMBL" id="MBM6705275.1"/>
    </source>
</evidence>
<comment type="caution">
    <text evidence="9">The sequence shown here is derived from an EMBL/GenBank/DDBJ whole genome shotgun (WGS) entry which is preliminary data.</text>
</comment>
<evidence type="ECO:0000256" key="5">
    <source>
        <dbReference type="ARBA" id="ARBA00022989"/>
    </source>
</evidence>
<keyword evidence="4 7" id="KW-0812">Transmembrane</keyword>
<feature type="non-terminal residue" evidence="9">
    <location>
        <position position="1"/>
    </location>
</feature>
<dbReference type="SUPFAM" id="SSF161098">
    <property type="entry name" value="MetI-like"/>
    <property type="match status" value="1"/>
</dbReference>
<dbReference type="RefSeq" id="WP_205105146.1">
    <property type="nucleotide sequence ID" value="NZ_JACJJC010000277.1"/>
</dbReference>
<dbReference type="EMBL" id="JACJJC010000277">
    <property type="protein sequence ID" value="MBM6705275.1"/>
    <property type="molecule type" value="Genomic_DNA"/>
</dbReference>
<keyword evidence="2" id="KW-0813">Transport</keyword>
<sequence>DYQLGNTEITWTGLENYRTLVFNSDFLASLGHTCLYALLTVPSAVFIGLMLALLVERVKVGRAAYRAIFFLPVASTLVAMAIVWKYLLHDTIGPLNLLITSLGFDAIPFFSSPDWVMVSLAIIGVWQLSGFNMVLFLAGLSAIPSEIQDAATLDG</sequence>
<keyword evidence="6 7" id="KW-0472">Membrane</keyword>
<organism evidence="9 10">
    <name type="scientific">Sutterella massiliensis</name>
    <dbReference type="NCBI Taxonomy" id="1816689"/>
    <lineage>
        <taxon>Bacteria</taxon>
        <taxon>Pseudomonadati</taxon>
        <taxon>Pseudomonadota</taxon>
        <taxon>Betaproteobacteria</taxon>
        <taxon>Burkholderiales</taxon>
        <taxon>Sutterellaceae</taxon>
        <taxon>Sutterella</taxon>
    </lineage>
</organism>
<dbReference type="PANTHER" id="PTHR30193">
    <property type="entry name" value="ABC TRANSPORTER PERMEASE PROTEIN"/>
    <property type="match status" value="1"/>
</dbReference>
<evidence type="ECO:0000256" key="7">
    <source>
        <dbReference type="SAM" id="Phobius"/>
    </source>
</evidence>
<keyword evidence="5 7" id="KW-1133">Transmembrane helix</keyword>
<feature type="transmembrane region" description="Helical" evidence="7">
    <location>
        <begin position="115"/>
        <end position="138"/>
    </location>
</feature>